<reference evidence="9" key="1">
    <citation type="journal article" date="2021" name="PeerJ">
        <title>Extensive microbial diversity within the chicken gut microbiome revealed by metagenomics and culture.</title>
        <authorList>
            <person name="Gilroy R."/>
            <person name="Ravi A."/>
            <person name="Getino M."/>
            <person name="Pursley I."/>
            <person name="Horton D.L."/>
            <person name="Alikhan N.F."/>
            <person name="Baker D."/>
            <person name="Gharbi K."/>
            <person name="Hall N."/>
            <person name="Watson M."/>
            <person name="Adriaenssens E.M."/>
            <person name="Foster-Nyarko E."/>
            <person name="Jarju S."/>
            <person name="Secka A."/>
            <person name="Antonio M."/>
            <person name="Oren A."/>
            <person name="Chaudhuri R.R."/>
            <person name="La Ragione R."/>
            <person name="Hildebrand F."/>
            <person name="Pallen M.J."/>
        </authorList>
    </citation>
    <scope>NUCLEOTIDE SEQUENCE</scope>
    <source>
        <strain evidence="9">4100</strain>
    </source>
</reference>
<evidence type="ECO:0000256" key="3">
    <source>
        <dbReference type="ARBA" id="ARBA00012744"/>
    </source>
</evidence>
<dbReference type="Pfam" id="PF01915">
    <property type="entry name" value="Glyco_hydro_3_C"/>
    <property type="match status" value="1"/>
</dbReference>
<comment type="caution">
    <text evidence="9">The sequence shown here is derived from an EMBL/GenBank/DDBJ whole genome shotgun (WGS) entry which is preliminary data.</text>
</comment>
<keyword evidence="6 7" id="KW-0326">Glycosidase</keyword>
<dbReference type="GO" id="GO:0008422">
    <property type="term" value="F:beta-glucosidase activity"/>
    <property type="evidence" value="ECO:0007669"/>
    <property type="project" value="UniProtKB-EC"/>
</dbReference>
<dbReference type="Pfam" id="PF00933">
    <property type="entry name" value="Glyco_hydro_3"/>
    <property type="match status" value="1"/>
</dbReference>
<evidence type="ECO:0000256" key="2">
    <source>
        <dbReference type="ARBA" id="ARBA00005336"/>
    </source>
</evidence>
<dbReference type="InterPro" id="IPR013783">
    <property type="entry name" value="Ig-like_fold"/>
</dbReference>
<organism evidence="9 10">
    <name type="scientific">Candidatus Amulumruptor caecigallinarius</name>
    <dbReference type="NCBI Taxonomy" id="2109911"/>
    <lineage>
        <taxon>Bacteria</taxon>
        <taxon>Pseudomonadati</taxon>
        <taxon>Bacteroidota</taxon>
        <taxon>Bacteroidia</taxon>
        <taxon>Bacteroidales</taxon>
        <taxon>Muribaculaceae</taxon>
        <taxon>Candidatus Amulumruptor</taxon>
    </lineage>
</organism>
<feature type="domain" description="Fibronectin type III-like" evidence="8">
    <location>
        <begin position="672"/>
        <end position="741"/>
    </location>
</feature>
<dbReference type="FunFam" id="3.20.20.300:FF:000005">
    <property type="entry name" value="Periplasmic beta-glucosidase"/>
    <property type="match status" value="1"/>
</dbReference>
<keyword evidence="4" id="KW-0732">Signal</keyword>
<dbReference type="Gene3D" id="3.40.50.1700">
    <property type="entry name" value="Glycoside hydrolase family 3 C-terminal domain"/>
    <property type="match status" value="1"/>
</dbReference>
<gene>
    <name evidence="9" type="primary">bglX</name>
    <name evidence="9" type="ORF">K8V47_05755</name>
</gene>
<dbReference type="NCBIfam" id="NF011678">
    <property type="entry name" value="PRK15098.1"/>
    <property type="match status" value="1"/>
</dbReference>
<dbReference type="PANTHER" id="PTHR30620">
    <property type="entry name" value="PERIPLASMIC BETA-GLUCOSIDASE-RELATED"/>
    <property type="match status" value="1"/>
</dbReference>
<evidence type="ECO:0000313" key="10">
    <source>
        <dbReference type="Proteomes" id="UP000711407"/>
    </source>
</evidence>
<evidence type="ECO:0000313" key="9">
    <source>
        <dbReference type="EMBL" id="HJE39244.1"/>
    </source>
</evidence>
<dbReference type="Proteomes" id="UP000711407">
    <property type="component" value="Unassembled WGS sequence"/>
</dbReference>
<evidence type="ECO:0000256" key="6">
    <source>
        <dbReference type="ARBA" id="ARBA00023295"/>
    </source>
</evidence>
<dbReference type="InterPro" id="IPR001764">
    <property type="entry name" value="Glyco_hydro_3_N"/>
</dbReference>
<dbReference type="PANTHER" id="PTHR30620:SF16">
    <property type="entry name" value="LYSOSOMAL BETA GLUCOSIDASE"/>
    <property type="match status" value="1"/>
</dbReference>
<dbReference type="Gene3D" id="3.20.20.300">
    <property type="entry name" value="Glycoside hydrolase, family 3, N-terminal domain"/>
    <property type="match status" value="1"/>
</dbReference>
<dbReference type="GO" id="GO:0009251">
    <property type="term" value="P:glucan catabolic process"/>
    <property type="evidence" value="ECO:0007669"/>
    <property type="project" value="TreeGrafter"/>
</dbReference>
<dbReference type="FunFam" id="2.60.40.10:FF:000495">
    <property type="entry name" value="Periplasmic beta-glucosidase"/>
    <property type="match status" value="1"/>
</dbReference>
<dbReference type="InterPro" id="IPR019800">
    <property type="entry name" value="Glyco_hydro_3_AS"/>
</dbReference>
<sequence length="752" mass="81767">MKYGKALMATLLLATGNMLYAAGDFTYKKADAPVEDRVNDLLSRMTIDEKIGQLNQRSFYEGEEAMKMWQSEVQAGNIGSLLNIVTPDNADAIQKVAMEKSRLGIPVLMARDVIHGYKTVFPIPLGQAATFDDAIVELGGRVAAVEASSDGIRWTFTPMMDISRDARWGRIAESFGEDTYLSTRLAVANIRGLQGEDPSDPTSIAACAKHFVGYGASESGRDYNSTYIPPRQLRDVYLPPFKAAVEAGVLTFMTSFNDNDGVPATGNRALLKDVLRDEWGFKGFVVSDWGSIQQMIPHGFCPDLSNAADRAFNAGVDMDMEGYAYISHLKQLIESGKVSMGDIDNAVKNVLRVKFMLGLFENPYVVTPQSVKYDPQHLAAARKAAEESAILLKNNGVLPLKGVKKVFLTGPLADAPHEQMGTWTFDGEKSRTVTIAKAMRDQFGSDVEIVFDPCLTFSRDRSTAGVAEACRKASGADVIVAVMGEESILSGEGHSRADITLPGAQNEYLEALKATGKPLVTVVMTGRPMAIPSVDEISDALLYVFHPGTMGGPAIADILFGKVSPSGKLPVSLPRFSGQTPLYYNQHATGRPATGKETLMYDAPIEAPMTSTGCSSYYFDAGFGPLYPFGYGLSYGRFTYSDLRLDSDSYTPDGTIRASVTLTNDGDMEATEVVQLYVKDHFGSVTRPVRELKQYSRVTLKPHESTTVSFELPVKELAFTGLDMKFAVEPGDFTLYIGGSSKADLAKDFKVN</sequence>
<dbReference type="EMBL" id="DYXT01000028">
    <property type="protein sequence ID" value="HJE39244.1"/>
    <property type="molecule type" value="Genomic_DNA"/>
</dbReference>
<protein>
    <recommendedName>
        <fullName evidence="3">beta-glucosidase</fullName>
        <ecNumber evidence="3">3.2.1.21</ecNumber>
    </recommendedName>
</protein>
<comment type="similarity">
    <text evidence="2 7">Belongs to the glycosyl hydrolase 3 family.</text>
</comment>
<dbReference type="InterPro" id="IPR002772">
    <property type="entry name" value="Glyco_hydro_3_C"/>
</dbReference>
<dbReference type="InterPro" id="IPR051915">
    <property type="entry name" value="Cellulose_Degrad_GH3"/>
</dbReference>
<accession>A0A4Q0U9N8</accession>
<dbReference type="SUPFAM" id="SSF52279">
    <property type="entry name" value="Beta-D-glucan exohydrolase, C-terminal domain"/>
    <property type="match status" value="1"/>
</dbReference>
<dbReference type="AlphaFoldDB" id="A0A4Q0U9N8"/>
<dbReference type="EC" id="3.2.1.21" evidence="3"/>
<dbReference type="InterPro" id="IPR036962">
    <property type="entry name" value="Glyco_hydro_3_N_sf"/>
</dbReference>
<dbReference type="InterPro" id="IPR036881">
    <property type="entry name" value="Glyco_hydro_3_C_sf"/>
</dbReference>
<evidence type="ECO:0000256" key="7">
    <source>
        <dbReference type="RuleBase" id="RU361161"/>
    </source>
</evidence>
<keyword evidence="5 7" id="KW-0378">Hydrolase</keyword>
<evidence type="ECO:0000259" key="8">
    <source>
        <dbReference type="SMART" id="SM01217"/>
    </source>
</evidence>
<dbReference type="PROSITE" id="PS00775">
    <property type="entry name" value="GLYCOSYL_HYDROL_F3"/>
    <property type="match status" value="1"/>
</dbReference>
<proteinExistence type="inferred from homology"/>
<dbReference type="Pfam" id="PF14310">
    <property type="entry name" value="Fn3-like"/>
    <property type="match status" value="1"/>
</dbReference>
<evidence type="ECO:0000256" key="4">
    <source>
        <dbReference type="ARBA" id="ARBA00022729"/>
    </source>
</evidence>
<dbReference type="SUPFAM" id="SSF51445">
    <property type="entry name" value="(Trans)glycosidases"/>
    <property type="match status" value="1"/>
</dbReference>
<evidence type="ECO:0000256" key="5">
    <source>
        <dbReference type="ARBA" id="ARBA00022801"/>
    </source>
</evidence>
<comment type="catalytic activity">
    <reaction evidence="1">
        <text>Hydrolysis of terminal, non-reducing beta-D-glucosyl residues with release of beta-D-glucose.</text>
        <dbReference type="EC" id="3.2.1.21"/>
    </reaction>
</comment>
<dbReference type="InterPro" id="IPR026891">
    <property type="entry name" value="Fn3-like"/>
</dbReference>
<dbReference type="SMART" id="SM01217">
    <property type="entry name" value="Fn3_like"/>
    <property type="match status" value="1"/>
</dbReference>
<dbReference type="InterPro" id="IPR017853">
    <property type="entry name" value="GH"/>
</dbReference>
<name>A0A4Q0U9N8_9BACT</name>
<evidence type="ECO:0000256" key="1">
    <source>
        <dbReference type="ARBA" id="ARBA00000448"/>
    </source>
</evidence>
<dbReference type="PRINTS" id="PR00133">
    <property type="entry name" value="GLHYDRLASE3"/>
</dbReference>
<dbReference type="Gene3D" id="2.60.40.10">
    <property type="entry name" value="Immunoglobulins"/>
    <property type="match status" value="1"/>
</dbReference>
<reference evidence="9" key="2">
    <citation type="submission" date="2021-09" db="EMBL/GenBank/DDBJ databases">
        <authorList>
            <person name="Gilroy R."/>
        </authorList>
    </citation>
    <scope>NUCLEOTIDE SEQUENCE</scope>
    <source>
        <strain evidence="9">4100</strain>
    </source>
</reference>